<feature type="transmembrane region" description="Helical" evidence="2">
    <location>
        <begin position="96"/>
        <end position="117"/>
    </location>
</feature>
<proteinExistence type="predicted"/>
<sequence length="306" mass="31450">MTDIRQQVALSRAADLARQGDLSGAATLLTELDDPSVEVLDLLARIRAQQKRWSEADTLWAEVEKADAGGSVVAGAVAGRRMVAGIRGHRRASRPVLPVVVAVVLVGAVVAGGAVALGGGADEPVAQPTQVQTTPTPTPTVDTGAEERAAELARRLAALEAQRRAEAAATAGKLDVIARRVAGAGVLVQREKGAVRVVFREGVFAAGTDLSPAGERALDVLGKRLPGLKARITVTGHSVVVPGGTNSGGSRTALLRARVATQEISTASGLPLTAFTMQSGDQAHPPYRTDAQNRTVTVTLTPGGTP</sequence>
<comment type="caution">
    <text evidence="3">The sequence shown here is derived from an EMBL/GenBank/DDBJ whole genome shotgun (WGS) entry which is preliminary data.</text>
</comment>
<accession>A0A4R0H2M4</accession>
<keyword evidence="2" id="KW-0812">Transmembrane</keyword>
<keyword evidence="4" id="KW-1185">Reference proteome</keyword>
<dbReference type="OrthoDB" id="5146906at2"/>
<evidence type="ECO:0000313" key="4">
    <source>
        <dbReference type="Proteomes" id="UP000292346"/>
    </source>
</evidence>
<dbReference type="Proteomes" id="UP000292346">
    <property type="component" value="Unassembled WGS sequence"/>
</dbReference>
<protein>
    <recommendedName>
        <fullName evidence="5">OmpA-like domain-containing protein</fullName>
    </recommendedName>
</protein>
<organism evidence="3 4">
    <name type="scientific">Kribbella soli</name>
    <dbReference type="NCBI Taxonomy" id="1124743"/>
    <lineage>
        <taxon>Bacteria</taxon>
        <taxon>Bacillati</taxon>
        <taxon>Actinomycetota</taxon>
        <taxon>Actinomycetes</taxon>
        <taxon>Propionibacteriales</taxon>
        <taxon>Kribbellaceae</taxon>
        <taxon>Kribbella</taxon>
    </lineage>
</organism>
<dbReference type="RefSeq" id="WP_131348180.1">
    <property type="nucleotide sequence ID" value="NZ_SJJZ01000006.1"/>
</dbReference>
<name>A0A4R0H2M4_9ACTN</name>
<keyword evidence="2" id="KW-1133">Transmembrane helix</keyword>
<feature type="region of interest" description="Disordered" evidence="1">
    <location>
        <begin position="121"/>
        <end position="143"/>
    </location>
</feature>
<evidence type="ECO:0000256" key="2">
    <source>
        <dbReference type="SAM" id="Phobius"/>
    </source>
</evidence>
<evidence type="ECO:0000256" key="1">
    <source>
        <dbReference type="SAM" id="MobiDB-lite"/>
    </source>
</evidence>
<keyword evidence="2" id="KW-0472">Membrane</keyword>
<feature type="compositionally biased region" description="Low complexity" evidence="1">
    <location>
        <begin position="124"/>
        <end position="141"/>
    </location>
</feature>
<evidence type="ECO:0000313" key="3">
    <source>
        <dbReference type="EMBL" id="TCC01959.1"/>
    </source>
</evidence>
<evidence type="ECO:0008006" key="5">
    <source>
        <dbReference type="Google" id="ProtNLM"/>
    </source>
</evidence>
<dbReference type="EMBL" id="SJJZ01000006">
    <property type="protein sequence ID" value="TCC01959.1"/>
    <property type="molecule type" value="Genomic_DNA"/>
</dbReference>
<dbReference type="AlphaFoldDB" id="A0A4R0H2M4"/>
<reference evidence="3 4" key="1">
    <citation type="submission" date="2019-02" db="EMBL/GenBank/DDBJ databases">
        <title>Kribbella capetownensis sp. nov. and Kribbella speibonae sp. nov., isolated from soil.</title>
        <authorList>
            <person name="Curtis S.M."/>
            <person name="Norton I."/>
            <person name="Everest G.J."/>
            <person name="Meyers P.R."/>
        </authorList>
    </citation>
    <scope>NUCLEOTIDE SEQUENCE [LARGE SCALE GENOMIC DNA]</scope>
    <source>
        <strain evidence="3 4">KCTC 29219</strain>
    </source>
</reference>
<gene>
    <name evidence="3" type="ORF">E0H45_41585</name>
</gene>